<dbReference type="EMBL" id="PVTT01000002">
    <property type="protein sequence ID" value="PRY93054.1"/>
    <property type="molecule type" value="Genomic_DNA"/>
</dbReference>
<evidence type="ECO:0000313" key="2">
    <source>
        <dbReference type="EMBL" id="PRY93054.1"/>
    </source>
</evidence>
<feature type="transmembrane region" description="Helical" evidence="1">
    <location>
        <begin position="201"/>
        <end position="223"/>
    </location>
</feature>
<dbReference type="RefSeq" id="WP_106160686.1">
    <property type="nucleotide sequence ID" value="NZ_PVTT01000002.1"/>
</dbReference>
<sequence length="262" mass="26266">MGPEIVGKAIGLLMRNLGAALRASAAPLVIFAALAWFLGRPALATLATVQADLGADPVAVDPAVAQALAAASGRLILVALLYGVAFCWIAVAWHRYVLLEEDPGLVPVPPAGALLRYALTAIAVALVVVALAIPVSLVAGALIGSLGPDAGFLVLSLLGFGIGVLLSYVGLRFSLALPAKAVGGDLGIGGSWTVTKRASGAILTVAILLSALNAVFQIVAGALGTLGIAGVLLGLAVTWFSTMLGVSILTALYGHLVEGRPV</sequence>
<evidence type="ECO:0008006" key="4">
    <source>
        <dbReference type="Google" id="ProtNLM"/>
    </source>
</evidence>
<keyword evidence="1" id="KW-0812">Transmembrane</keyword>
<keyword evidence="1" id="KW-1133">Transmembrane helix</keyword>
<evidence type="ECO:0000256" key="1">
    <source>
        <dbReference type="SAM" id="Phobius"/>
    </source>
</evidence>
<dbReference type="AlphaFoldDB" id="A0A2T0X2H3"/>
<feature type="transmembrane region" description="Helical" evidence="1">
    <location>
        <begin position="150"/>
        <end position="171"/>
    </location>
</feature>
<dbReference type="OrthoDB" id="7704812at2"/>
<protein>
    <recommendedName>
        <fullName evidence="4">Glycerophosphoryl diester phosphodiesterase family protein</fullName>
    </recommendedName>
</protein>
<gene>
    <name evidence="2" type="ORF">BCF33_1920</name>
</gene>
<comment type="caution">
    <text evidence="2">The sequence shown here is derived from an EMBL/GenBank/DDBJ whole genome shotgun (WGS) entry which is preliminary data.</text>
</comment>
<evidence type="ECO:0000313" key="3">
    <source>
        <dbReference type="Proteomes" id="UP000238801"/>
    </source>
</evidence>
<feature type="transmembrane region" description="Helical" evidence="1">
    <location>
        <begin position="114"/>
        <end position="143"/>
    </location>
</feature>
<organism evidence="2 3">
    <name type="scientific">Hasllibacter halocynthiae</name>
    <dbReference type="NCBI Taxonomy" id="595589"/>
    <lineage>
        <taxon>Bacteria</taxon>
        <taxon>Pseudomonadati</taxon>
        <taxon>Pseudomonadota</taxon>
        <taxon>Alphaproteobacteria</taxon>
        <taxon>Rhodobacterales</taxon>
        <taxon>Roseobacteraceae</taxon>
        <taxon>Hasllibacter</taxon>
    </lineage>
</organism>
<feature type="transmembrane region" description="Helical" evidence="1">
    <location>
        <begin position="230"/>
        <end position="253"/>
    </location>
</feature>
<proteinExistence type="predicted"/>
<keyword evidence="3" id="KW-1185">Reference proteome</keyword>
<keyword evidence="1" id="KW-0472">Membrane</keyword>
<dbReference type="Proteomes" id="UP000238801">
    <property type="component" value="Unassembled WGS sequence"/>
</dbReference>
<feature type="transmembrane region" description="Helical" evidence="1">
    <location>
        <begin position="20"/>
        <end position="38"/>
    </location>
</feature>
<feature type="transmembrane region" description="Helical" evidence="1">
    <location>
        <begin position="75"/>
        <end position="94"/>
    </location>
</feature>
<name>A0A2T0X2H3_9RHOB</name>
<accession>A0A2T0X2H3</accession>
<reference evidence="2 3" key="1">
    <citation type="submission" date="2018-03" db="EMBL/GenBank/DDBJ databases">
        <title>Genomic Encyclopedia of Archaeal and Bacterial Type Strains, Phase II (KMG-II): from individual species to whole genera.</title>
        <authorList>
            <person name="Goeker M."/>
        </authorList>
    </citation>
    <scope>NUCLEOTIDE SEQUENCE [LARGE SCALE GENOMIC DNA]</scope>
    <source>
        <strain evidence="2 3">DSM 29318</strain>
    </source>
</reference>